<dbReference type="OrthoDB" id="9766847at2"/>
<evidence type="ECO:0000259" key="2">
    <source>
        <dbReference type="Pfam" id="PF21922"/>
    </source>
</evidence>
<dbReference type="GO" id="GO:0008658">
    <property type="term" value="F:penicillin binding"/>
    <property type="evidence" value="ECO:0007669"/>
    <property type="project" value="InterPro"/>
</dbReference>
<keyword evidence="3" id="KW-0808">Transferase</keyword>
<comment type="caution">
    <text evidence="3">The sequence shown here is derived from an EMBL/GenBank/DDBJ whole genome shotgun (WGS) entry which is preliminary data.</text>
</comment>
<dbReference type="PANTHER" id="PTHR30627:SF24">
    <property type="entry name" value="PENICILLIN-BINDING PROTEIN 4B"/>
    <property type="match status" value="1"/>
</dbReference>
<sequence length="484" mass="51432">MNAAIRNSWIVAIALFALLFGSISYVQFFAVDSLNDNPSNQRQLVKNFCSSRGPILVDGQAIAESVATNTDCKYQRKYNDPLLYAGLTGFFSKWSGKYGLEDVMSPELTGNSNDAILERIAQIFTGEQLQGRSVELTIDSKIQQMAFDMIPDGIGGSIVVNNPKTGAIIAMASKPSYDTNLMATHNKADFDASMAELVKVPGINLFGSSAYRKLYSPGSVFKIIDTAAALESGKYNKDSILPNPAELTFPGMDYALPNYAYGQCYTKDKASFAFALENSCNTPFASIALDLGQDAITAQAEKFGFNDNSLGFPSAVEGSRFPGSQGVLDDAALAQSAIGQRDVLASPLQIAMMTSAIANGGTQMAPNLVKTVRTPDLKTVSSLKPEVLRQSTTPEIAAQISEWMVSVVDNGIASAAAVPGVKVAGKTGTAELGDGLNNAWFTGFAPADDPQVVVTIMMPQVDVPTGAQLTSPNASKLFKAVLKK</sequence>
<feature type="domain" description="Penicillin-binding protein transpeptidase" evidence="1">
    <location>
        <begin position="156"/>
        <end position="482"/>
    </location>
</feature>
<evidence type="ECO:0000259" key="1">
    <source>
        <dbReference type="Pfam" id="PF00905"/>
    </source>
</evidence>
<dbReference type="Pfam" id="PF21922">
    <property type="entry name" value="PBP_dimer_2"/>
    <property type="match status" value="1"/>
</dbReference>
<accession>A0A2V3DRM4</accession>
<dbReference type="AlphaFoldDB" id="A0A2V3DRM4"/>
<dbReference type="SUPFAM" id="SSF56601">
    <property type="entry name" value="beta-lactamase/transpeptidase-like"/>
    <property type="match status" value="1"/>
</dbReference>
<gene>
    <name evidence="3" type="ORF">CVS29_07265</name>
</gene>
<dbReference type="InterPro" id="IPR054120">
    <property type="entry name" value="PBPA_dimer"/>
</dbReference>
<dbReference type="InterPro" id="IPR050515">
    <property type="entry name" value="Beta-lactam/transpept"/>
</dbReference>
<dbReference type="GO" id="GO:0071972">
    <property type="term" value="F:peptidoglycan L,D-transpeptidase activity"/>
    <property type="evidence" value="ECO:0007669"/>
    <property type="project" value="TreeGrafter"/>
</dbReference>
<dbReference type="EMBL" id="QHLZ01000004">
    <property type="protein sequence ID" value="PXA65818.1"/>
    <property type="molecule type" value="Genomic_DNA"/>
</dbReference>
<proteinExistence type="predicted"/>
<dbReference type="PANTHER" id="PTHR30627">
    <property type="entry name" value="PEPTIDOGLYCAN D,D-TRANSPEPTIDASE"/>
    <property type="match status" value="1"/>
</dbReference>
<dbReference type="Gene3D" id="3.90.1310.10">
    <property type="entry name" value="Penicillin-binding protein 2a (Domain 2)"/>
    <property type="match status" value="1"/>
</dbReference>
<name>A0A2V3DRM4_9MICC</name>
<dbReference type="InterPro" id="IPR001460">
    <property type="entry name" value="PCN-bd_Tpept"/>
</dbReference>
<dbReference type="GO" id="GO:0071555">
    <property type="term" value="P:cell wall organization"/>
    <property type="evidence" value="ECO:0007669"/>
    <property type="project" value="TreeGrafter"/>
</dbReference>
<feature type="domain" description="Penicillin binding protein A dimerisation" evidence="2">
    <location>
        <begin position="52"/>
        <end position="134"/>
    </location>
</feature>
<dbReference type="GO" id="GO:0005886">
    <property type="term" value="C:plasma membrane"/>
    <property type="evidence" value="ECO:0007669"/>
    <property type="project" value="TreeGrafter"/>
</dbReference>
<reference evidence="3 4" key="1">
    <citation type="submission" date="2018-05" db="EMBL/GenBank/DDBJ databases">
        <title>Genetic diversity of glacier-inhabiting Cryobacterium bacteria in China and description of Cryobacterium mengkeensis sp. nov. and Arthrobacter glacialis sp. nov.</title>
        <authorList>
            <person name="Liu Q."/>
            <person name="Xin Y.-H."/>
        </authorList>
    </citation>
    <scope>NUCLEOTIDE SEQUENCE [LARGE SCALE GENOMIC DNA]</scope>
    <source>
        <strain evidence="3 4">GP3</strain>
    </source>
</reference>
<dbReference type="InterPro" id="IPR012338">
    <property type="entry name" value="Beta-lactam/transpept-like"/>
</dbReference>
<evidence type="ECO:0000313" key="3">
    <source>
        <dbReference type="EMBL" id="PXA65818.1"/>
    </source>
</evidence>
<dbReference type="Gene3D" id="3.40.710.10">
    <property type="entry name" value="DD-peptidase/beta-lactamase superfamily"/>
    <property type="match status" value="1"/>
</dbReference>
<evidence type="ECO:0000313" key="4">
    <source>
        <dbReference type="Proteomes" id="UP000246303"/>
    </source>
</evidence>
<dbReference type="Proteomes" id="UP000246303">
    <property type="component" value="Unassembled WGS sequence"/>
</dbReference>
<keyword evidence="4" id="KW-1185">Reference proteome</keyword>
<organism evidence="3 4">
    <name type="scientific">Arthrobacter psychrochitiniphilus</name>
    <dbReference type="NCBI Taxonomy" id="291045"/>
    <lineage>
        <taxon>Bacteria</taxon>
        <taxon>Bacillati</taxon>
        <taxon>Actinomycetota</taxon>
        <taxon>Actinomycetes</taxon>
        <taxon>Micrococcales</taxon>
        <taxon>Micrococcaceae</taxon>
        <taxon>Arthrobacter</taxon>
    </lineage>
</organism>
<dbReference type="Pfam" id="PF00905">
    <property type="entry name" value="Transpeptidase"/>
    <property type="match status" value="1"/>
</dbReference>
<dbReference type="GO" id="GO:0016740">
    <property type="term" value="F:transferase activity"/>
    <property type="evidence" value="ECO:0007669"/>
    <property type="project" value="UniProtKB-KW"/>
</dbReference>
<protein>
    <submittedName>
        <fullName evidence="3">Peptidoglycan glycosyltransferase</fullName>
    </submittedName>
</protein>
<dbReference type="RefSeq" id="WP_110105684.1">
    <property type="nucleotide sequence ID" value="NZ_JACBZZ010000001.1"/>
</dbReference>